<dbReference type="GO" id="GO:0004672">
    <property type="term" value="F:protein kinase activity"/>
    <property type="evidence" value="ECO:0007669"/>
    <property type="project" value="InterPro"/>
</dbReference>
<keyword evidence="3" id="KW-0547">Nucleotide-binding</keyword>
<dbReference type="RefSeq" id="WP_256028003.1">
    <property type="nucleotide sequence ID" value="NZ_JAHLKM010000001.1"/>
</dbReference>
<dbReference type="Proteomes" id="UP001139494">
    <property type="component" value="Unassembled WGS sequence"/>
</dbReference>
<dbReference type="PROSITE" id="PS50011">
    <property type="entry name" value="PROTEIN_KINASE_DOM"/>
    <property type="match status" value="1"/>
</dbReference>
<organism evidence="7 8">
    <name type="scientific">Natronomonas aquatica</name>
    <dbReference type="NCBI Taxonomy" id="2841590"/>
    <lineage>
        <taxon>Archaea</taxon>
        <taxon>Methanobacteriati</taxon>
        <taxon>Methanobacteriota</taxon>
        <taxon>Stenosarchaea group</taxon>
        <taxon>Halobacteria</taxon>
        <taxon>Halobacteriales</taxon>
        <taxon>Natronomonadaceae</taxon>
        <taxon>Natronomonas</taxon>
    </lineage>
</organism>
<dbReference type="PROSITE" id="PS00109">
    <property type="entry name" value="PROTEIN_KINASE_TYR"/>
    <property type="match status" value="1"/>
</dbReference>
<evidence type="ECO:0000256" key="3">
    <source>
        <dbReference type="ARBA" id="ARBA00022741"/>
    </source>
</evidence>
<feature type="domain" description="Protein kinase" evidence="6">
    <location>
        <begin position="26"/>
        <end position="339"/>
    </location>
</feature>
<dbReference type="InterPro" id="IPR011009">
    <property type="entry name" value="Kinase-like_dom_sf"/>
</dbReference>
<dbReference type="GO" id="GO:0005524">
    <property type="term" value="F:ATP binding"/>
    <property type="evidence" value="ECO:0007669"/>
    <property type="project" value="UniProtKB-KW"/>
</dbReference>
<keyword evidence="4" id="KW-0418">Kinase</keyword>
<dbReference type="AlphaFoldDB" id="A0A9R1CQK4"/>
<comment type="similarity">
    <text evidence="1">Belongs to the methylthioribose kinase family.</text>
</comment>
<comment type="caution">
    <text evidence="7">The sequence shown here is derived from an EMBL/GenBank/DDBJ whole genome shotgun (WGS) entry which is preliminary data.</text>
</comment>
<dbReference type="InterPro" id="IPR002575">
    <property type="entry name" value="Aminoglycoside_PTrfase"/>
</dbReference>
<evidence type="ECO:0000313" key="7">
    <source>
        <dbReference type="EMBL" id="MCQ4332085.1"/>
    </source>
</evidence>
<dbReference type="PANTHER" id="PTHR34273:SF2">
    <property type="entry name" value="METHYLTHIORIBOSE KINASE"/>
    <property type="match status" value="1"/>
</dbReference>
<dbReference type="InterPro" id="IPR000719">
    <property type="entry name" value="Prot_kinase_dom"/>
</dbReference>
<evidence type="ECO:0000256" key="5">
    <source>
        <dbReference type="ARBA" id="ARBA00022840"/>
    </source>
</evidence>
<evidence type="ECO:0000256" key="1">
    <source>
        <dbReference type="ARBA" id="ARBA00010165"/>
    </source>
</evidence>
<proteinExistence type="inferred from homology"/>
<name>A0A9R1CQK4_9EURY</name>
<sequence>MSFTLSPDTAAAYLAGRGEIADPSAVVEAAELGGGVSNRVVMVRTGEDCLVLKQPRPNLDVEADWPADVDRVHNEAAATRTYEALLAPTELPATVPGVRFEDDEDDVVGFECAPDDARMWKADLLGGSVDVRVAEAVGDVLGTVHEGAADEPERLAPFESKLPFDQLRIDPYHRTVARRHPDVAGAVEAATERLLDSKRTLVHGDYSPKNVLVEDDDTFRVWILDFEVAHRGDPTFDTAFMLNHLFIKSVYNADRGAEYREAARAFFDAYDGRVTWDIEAETVEELGVLMLARVDGKSPVEYVERTETKETLRRIAKRTLTDPIRDLDAFERLVRTETA</sequence>
<evidence type="ECO:0000313" key="8">
    <source>
        <dbReference type="Proteomes" id="UP001139494"/>
    </source>
</evidence>
<evidence type="ECO:0000259" key="6">
    <source>
        <dbReference type="PROSITE" id="PS50011"/>
    </source>
</evidence>
<dbReference type="Gene3D" id="3.90.1200.10">
    <property type="match status" value="1"/>
</dbReference>
<evidence type="ECO:0000256" key="2">
    <source>
        <dbReference type="ARBA" id="ARBA00022679"/>
    </source>
</evidence>
<dbReference type="SUPFAM" id="SSF56112">
    <property type="entry name" value="Protein kinase-like (PK-like)"/>
    <property type="match status" value="1"/>
</dbReference>
<protein>
    <submittedName>
        <fullName evidence="7">Aminoglycoside phosphotransferase family protein</fullName>
    </submittedName>
</protein>
<evidence type="ECO:0000256" key="4">
    <source>
        <dbReference type="ARBA" id="ARBA00022777"/>
    </source>
</evidence>
<accession>A0A9R1CQK4</accession>
<dbReference type="Gene3D" id="3.30.200.20">
    <property type="entry name" value="Phosphorylase Kinase, domain 1"/>
    <property type="match status" value="1"/>
</dbReference>
<dbReference type="EMBL" id="JAHLKM010000001">
    <property type="protein sequence ID" value="MCQ4332085.1"/>
    <property type="molecule type" value="Genomic_DNA"/>
</dbReference>
<keyword evidence="8" id="KW-1185">Reference proteome</keyword>
<reference evidence="7" key="1">
    <citation type="journal article" date="2023" name="Front. Microbiol.">
        <title>Genomic-based phylogenetic and metabolic analyses of the genus Natronomonas, and description of Natronomonas aquatica sp. nov.</title>
        <authorList>
            <person name="Garcia-Roldan A."/>
            <person name="Duran-Viseras A."/>
            <person name="de la Haba R.R."/>
            <person name="Corral P."/>
            <person name="Sanchez-Porro C."/>
            <person name="Ventosa A."/>
        </authorList>
    </citation>
    <scope>NUCLEOTIDE SEQUENCE</scope>
    <source>
        <strain evidence="7">F2-12</strain>
    </source>
</reference>
<dbReference type="InterPro" id="IPR008266">
    <property type="entry name" value="Tyr_kinase_AS"/>
</dbReference>
<dbReference type="Pfam" id="PF01636">
    <property type="entry name" value="APH"/>
    <property type="match status" value="1"/>
</dbReference>
<gene>
    <name evidence="7" type="ORF">KM295_01010</name>
</gene>
<dbReference type="PANTHER" id="PTHR34273">
    <property type="entry name" value="METHYLTHIORIBOSE KINASE"/>
    <property type="match status" value="1"/>
</dbReference>
<keyword evidence="5" id="KW-0067">ATP-binding</keyword>
<keyword evidence="2" id="KW-0808">Transferase</keyword>